<dbReference type="EMBL" id="CP042433">
    <property type="protein sequence ID" value="QEC57477.1"/>
    <property type="molecule type" value="Genomic_DNA"/>
</dbReference>
<dbReference type="InterPro" id="IPR008979">
    <property type="entry name" value="Galactose-bd-like_sf"/>
</dbReference>
<evidence type="ECO:0000259" key="2">
    <source>
        <dbReference type="PROSITE" id="PS50022"/>
    </source>
</evidence>
<dbReference type="OrthoDB" id="9758333at2"/>
<dbReference type="InterPro" id="IPR013780">
    <property type="entry name" value="Glyco_hydro_b"/>
</dbReference>
<dbReference type="PROSITE" id="PS50022">
    <property type="entry name" value="FA58C_3"/>
    <property type="match status" value="1"/>
</dbReference>
<dbReference type="KEGG" id="fgg:FSB75_16745"/>
<dbReference type="Proteomes" id="UP000321204">
    <property type="component" value="Chromosome"/>
</dbReference>
<feature type="signal peptide" evidence="1">
    <location>
        <begin position="1"/>
        <end position="22"/>
    </location>
</feature>
<feature type="domain" description="F5/8 type C" evidence="2">
    <location>
        <begin position="112"/>
        <end position="259"/>
    </location>
</feature>
<dbReference type="InterPro" id="IPR000421">
    <property type="entry name" value="FA58C"/>
</dbReference>
<proteinExistence type="predicted"/>
<dbReference type="Gene3D" id="3.20.20.80">
    <property type="entry name" value="Glycosidases"/>
    <property type="match status" value="1"/>
</dbReference>
<protein>
    <submittedName>
        <fullName evidence="3">Discoidin domain-containing protein</fullName>
    </submittedName>
</protein>
<dbReference type="SUPFAM" id="SSF51445">
    <property type="entry name" value="(Trans)glycosidases"/>
    <property type="match status" value="1"/>
</dbReference>
<evidence type="ECO:0000313" key="4">
    <source>
        <dbReference type="Proteomes" id="UP000321204"/>
    </source>
</evidence>
<dbReference type="AlphaFoldDB" id="A0A5B8ULD2"/>
<organism evidence="3 4">
    <name type="scientific">Flavisolibacter ginsenosidimutans</name>
    <dbReference type="NCBI Taxonomy" id="661481"/>
    <lineage>
        <taxon>Bacteria</taxon>
        <taxon>Pseudomonadati</taxon>
        <taxon>Bacteroidota</taxon>
        <taxon>Chitinophagia</taxon>
        <taxon>Chitinophagales</taxon>
        <taxon>Chitinophagaceae</taxon>
        <taxon>Flavisolibacter</taxon>
    </lineage>
</organism>
<name>A0A5B8ULD2_9BACT</name>
<evidence type="ECO:0000256" key="1">
    <source>
        <dbReference type="SAM" id="SignalP"/>
    </source>
</evidence>
<keyword evidence="4" id="KW-1185">Reference proteome</keyword>
<accession>A0A5B8ULD2</accession>
<reference evidence="3 4" key="1">
    <citation type="journal article" date="2015" name="Int. J. Syst. Evol. Microbiol.">
        <title>Flavisolibacter ginsenosidimutans sp. nov., with ginsenoside-converting activity isolated from soil used for cultivating ginseng.</title>
        <authorList>
            <person name="Zhao Y."/>
            <person name="Liu Q."/>
            <person name="Kang M.S."/>
            <person name="Jin F."/>
            <person name="Yu H."/>
            <person name="Im W.T."/>
        </authorList>
    </citation>
    <scope>NUCLEOTIDE SEQUENCE [LARGE SCALE GENOMIC DNA]</scope>
    <source>
        <strain evidence="3 4">Gsoil 636</strain>
    </source>
</reference>
<dbReference type="Gene3D" id="2.60.120.260">
    <property type="entry name" value="Galactose-binding domain-like"/>
    <property type="match status" value="1"/>
</dbReference>
<dbReference type="RefSeq" id="WP_146789841.1">
    <property type="nucleotide sequence ID" value="NZ_BAABIO010000003.1"/>
</dbReference>
<feature type="chain" id="PRO_5022668392" evidence="1">
    <location>
        <begin position="23"/>
        <end position="711"/>
    </location>
</feature>
<dbReference type="Gene3D" id="2.60.40.1180">
    <property type="entry name" value="Golgi alpha-mannosidase II"/>
    <property type="match status" value="1"/>
</dbReference>
<gene>
    <name evidence="3" type="ORF">FSB75_16745</name>
</gene>
<sequence>MKKCFSSLALLFLLVLSTSAQTASTLTVYFDSAHLQNNFVPLKTFGVGVDGHEKGENDRIFQPQNIKAMLSVGFKPVTYRLRTELGNEVWHWNPEGTWSNAKHHQGYWVSSTDTASFISLSYGYRLSHRGNTIDQANNDGYSRITDGDKKSFWKSNPYLDAHFTGEANAQHPQWIIVDLGCDVPIDAVKILWGKPFATSFTVDYAAKTVYDYFDNAGYFEINSPQVWKPFPLSEFTNKKSGNQFVHLANELVSARFLRIRMKESSGKAPKGSSDVRDGLGYAIKELFAGRIEHGKFRDFLHHAANAKEQSKVYVSSTDPWHRSTDMDSLTEQIGIDRFYRSGITSGTPALLSAGLLYDTPENATGLVDYVTKKQYAVGGVELGEEPDGQMVNAADFAELYAQWSKKIKELHPTLSLGGPSLQGIILDQLDEPFPTKKWMQGFVSYLDKKKSLSNYNFFSFEWYPFDSVCAPSALQLLQAPSRLDKAMNDMRSISALKPLPFFISEYGYSAFAGISEVTIQGALMNADIVGKFLSNGGEKAFLYGWEPNNLQSDFGCPAGNNMLFGMNDKGKINYHTAAYYGAEMMRHWTEPFSKPLQVYSASSNVKTTAGEEIISAYALRLPDETWSLLLINKDSAKSYPIKLKIANGQSEESISYPLTVYQYSGEQYQWKDDGLNGHPLKELPPVKKAIQRSEALLLPPYSLTVVRSSKQ</sequence>
<dbReference type="SUPFAM" id="SSF49785">
    <property type="entry name" value="Galactose-binding domain-like"/>
    <property type="match status" value="1"/>
</dbReference>
<evidence type="ECO:0000313" key="3">
    <source>
        <dbReference type="EMBL" id="QEC57477.1"/>
    </source>
</evidence>
<dbReference type="InterPro" id="IPR017853">
    <property type="entry name" value="GH"/>
</dbReference>
<keyword evidence="1" id="KW-0732">Signal</keyword>